<evidence type="ECO:0000256" key="7">
    <source>
        <dbReference type="SAM" id="Phobius"/>
    </source>
</evidence>
<evidence type="ECO:0000256" key="2">
    <source>
        <dbReference type="ARBA" id="ARBA00022475"/>
    </source>
</evidence>
<dbReference type="SUPFAM" id="SSF158472">
    <property type="entry name" value="HAMP domain-like"/>
    <property type="match status" value="1"/>
</dbReference>
<name>A0A916YLP8_9BACL</name>
<dbReference type="Pfam" id="PF00672">
    <property type="entry name" value="HAMP"/>
    <property type="match status" value="1"/>
</dbReference>
<keyword evidence="4" id="KW-0808">Transferase</keyword>
<dbReference type="PROSITE" id="PS50885">
    <property type="entry name" value="HAMP"/>
    <property type="match status" value="1"/>
</dbReference>
<dbReference type="GO" id="GO:0000155">
    <property type="term" value="F:phosphorelay sensor kinase activity"/>
    <property type="evidence" value="ECO:0007669"/>
    <property type="project" value="InterPro"/>
</dbReference>
<evidence type="ECO:0000256" key="6">
    <source>
        <dbReference type="ARBA" id="ARBA00023136"/>
    </source>
</evidence>
<keyword evidence="6 7" id="KW-0472">Membrane</keyword>
<reference evidence="9" key="2">
    <citation type="submission" date="2020-09" db="EMBL/GenBank/DDBJ databases">
        <authorList>
            <person name="Sun Q."/>
            <person name="Zhou Y."/>
        </authorList>
    </citation>
    <scope>NUCLEOTIDE SEQUENCE</scope>
    <source>
        <strain evidence="9">CGMCC 1.15178</strain>
    </source>
</reference>
<evidence type="ECO:0000256" key="3">
    <source>
        <dbReference type="ARBA" id="ARBA00022553"/>
    </source>
</evidence>
<dbReference type="CDD" id="cd06225">
    <property type="entry name" value="HAMP"/>
    <property type="match status" value="1"/>
</dbReference>
<gene>
    <name evidence="9" type="primary">yesM</name>
    <name evidence="9" type="ORF">GCM10010911_06470</name>
</gene>
<feature type="transmembrane region" description="Helical" evidence="7">
    <location>
        <begin position="12"/>
        <end position="34"/>
    </location>
</feature>
<evidence type="ECO:0000313" key="10">
    <source>
        <dbReference type="Proteomes" id="UP000612456"/>
    </source>
</evidence>
<dbReference type="SUPFAM" id="SSF55874">
    <property type="entry name" value="ATPase domain of HSP90 chaperone/DNA topoisomerase II/histidine kinase"/>
    <property type="match status" value="1"/>
</dbReference>
<organism evidence="9 10">
    <name type="scientific">Paenibacillus nasutitermitis</name>
    <dbReference type="NCBI Taxonomy" id="1652958"/>
    <lineage>
        <taxon>Bacteria</taxon>
        <taxon>Bacillati</taxon>
        <taxon>Bacillota</taxon>
        <taxon>Bacilli</taxon>
        <taxon>Bacillales</taxon>
        <taxon>Paenibacillaceae</taxon>
        <taxon>Paenibacillus</taxon>
    </lineage>
</organism>
<dbReference type="Pfam" id="PF06580">
    <property type="entry name" value="His_kinase"/>
    <property type="match status" value="1"/>
</dbReference>
<dbReference type="SMART" id="SM00304">
    <property type="entry name" value="HAMP"/>
    <property type="match status" value="1"/>
</dbReference>
<dbReference type="AlphaFoldDB" id="A0A916YLP8"/>
<sequence>MRIEAPFPKGSILLKLIVTFSVAVAPLFALSLFLNELGRQEVQSRVSDAVMTRIHYERLSFERELERIVNLQQQMIDDSNLLALSSQLEFESDYERARTINRLYDKLIIMRDSSPYIAKTSIYMPSADRIVTTGTIKDKATAERQMEQISLASYKGGYPLTDYEGNTYISLAYPMQYDGAPPLFIHTIELSRGALSAMLDRVSQDGGTALFGENFLIGHDGEAGLQLEIGKGLRGELAEQGSFRLKNETDGQDYMAFYEKSGLMHFTLATYVSESVLLGALQSYRIWFWLLVVCSLIIVVLFSIGIRRVIQRPLSLLVHWFKNVEEGNFNVVVQQKRTDEFGYLFTKFDGMVRKLKRLIEELYEQKIRSQKSELKQLQAQITPHFLYNSFFILQQLIKSHENDTAELVAKNLGDYFEYITRNGKEEAALESEINHILSYIEIQSVRFSDRIAADISPLPERYRHIRVPRLILQPIIENVYQHGLGDKLSDGRLEVDFPVRQEGLCIRISDNGCGMEEDKLNNLRNRMNHEELEGESTGLMNVNRRLRIRYGKAGGLTLHPGPRGGLTIELHIPYKEEE</sequence>
<dbReference type="InterPro" id="IPR050640">
    <property type="entry name" value="Bact_2-comp_sensor_kinase"/>
</dbReference>
<keyword evidence="5 9" id="KW-0418">Kinase</keyword>
<dbReference type="InterPro" id="IPR003660">
    <property type="entry name" value="HAMP_dom"/>
</dbReference>
<evidence type="ECO:0000256" key="1">
    <source>
        <dbReference type="ARBA" id="ARBA00004651"/>
    </source>
</evidence>
<feature type="transmembrane region" description="Helical" evidence="7">
    <location>
        <begin position="286"/>
        <end position="306"/>
    </location>
</feature>
<dbReference type="InterPro" id="IPR010559">
    <property type="entry name" value="Sig_transdc_His_kin_internal"/>
</dbReference>
<dbReference type="Proteomes" id="UP000612456">
    <property type="component" value="Unassembled WGS sequence"/>
</dbReference>
<keyword evidence="7" id="KW-0812">Transmembrane</keyword>
<evidence type="ECO:0000256" key="5">
    <source>
        <dbReference type="ARBA" id="ARBA00022777"/>
    </source>
</evidence>
<accession>A0A916YLP8</accession>
<comment type="subcellular location">
    <subcellularLocation>
        <location evidence="1">Cell membrane</location>
        <topology evidence="1">Multi-pass membrane protein</topology>
    </subcellularLocation>
</comment>
<keyword evidence="2" id="KW-1003">Cell membrane</keyword>
<comment type="caution">
    <text evidence="9">The sequence shown here is derived from an EMBL/GenBank/DDBJ whole genome shotgun (WGS) entry which is preliminary data.</text>
</comment>
<dbReference type="Gene3D" id="3.30.565.10">
    <property type="entry name" value="Histidine kinase-like ATPase, C-terminal domain"/>
    <property type="match status" value="1"/>
</dbReference>
<proteinExistence type="predicted"/>
<dbReference type="Gene3D" id="6.10.340.10">
    <property type="match status" value="1"/>
</dbReference>
<evidence type="ECO:0000313" key="9">
    <source>
        <dbReference type="EMBL" id="GGD51615.1"/>
    </source>
</evidence>
<evidence type="ECO:0000256" key="4">
    <source>
        <dbReference type="ARBA" id="ARBA00022679"/>
    </source>
</evidence>
<keyword evidence="10" id="KW-1185">Reference proteome</keyword>
<evidence type="ECO:0000259" key="8">
    <source>
        <dbReference type="PROSITE" id="PS50885"/>
    </source>
</evidence>
<dbReference type="GO" id="GO:0005886">
    <property type="term" value="C:plasma membrane"/>
    <property type="evidence" value="ECO:0007669"/>
    <property type="project" value="UniProtKB-SubCell"/>
</dbReference>
<dbReference type="PANTHER" id="PTHR34220:SF7">
    <property type="entry name" value="SENSOR HISTIDINE KINASE YPDA"/>
    <property type="match status" value="1"/>
</dbReference>
<feature type="domain" description="HAMP" evidence="8">
    <location>
        <begin position="308"/>
        <end position="360"/>
    </location>
</feature>
<dbReference type="PANTHER" id="PTHR34220">
    <property type="entry name" value="SENSOR HISTIDINE KINASE YPDA"/>
    <property type="match status" value="1"/>
</dbReference>
<protein>
    <submittedName>
        <fullName evidence="9">Sensor histidine kinase YesM</fullName>
    </submittedName>
</protein>
<dbReference type="Pfam" id="PF02518">
    <property type="entry name" value="HATPase_c"/>
    <property type="match status" value="1"/>
</dbReference>
<dbReference type="RefSeq" id="WP_188989053.1">
    <property type="nucleotide sequence ID" value="NZ_BMHP01000001.1"/>
</dbReference>
<dbReference type="InterPro" id="IPR003594">
    <property type="entry name" value="HATPase_dom"/>
</dbReference>
<keyword evidence="3" id="KW-0597">Phosphoprotein</keyword>
<dbReference type="InterPro" id="IPR036890">
    <property type="entry name" value="HATPase_C_sf"/>
</dbReference>
<keyword evidence="7" id="KW-1133">Transmembrane helix</keyword>
<reference evidence="9" key="1">
    <citation type="journal article" date="2014" name="Int. J. Syst. Evol. Microbiol.">
        <title>Complete genome sequence of Corynebacterium casei LMG S-19264T (=DSM 44701T), isolated from a smear-ripened cheese.</title>
        <authorList>
            <consortium name="US DOE Joint Genome Institute (JGI-PGF)"/>
            <person name="Walter F."/>
            <person name="Albersmeier A."/>
            <person name="Kalinowski J."/>
            <person name="Ruckert C."/>
        </authorList>
    </citation>
    <scope>NUCLEOTIDE SEQUENCE</scope>
    <source>
        <strain evidence="9">CGMCC 1.15178</strain>
    </source>
</reference>
<dbReference type="EMBL" id="BMHP01000001">
    <property type="protein sequence ID" value="GGD51615.1"/>
    <property type="molecule type" value="Genomic_DNA"/>
</dbReference>